<gene>
    <name evidence="1" type="ORF">GCM10023213_41490</name>
</gene>
<sequence>MRITLEQFKTTLAAINSPVEIANFCRKTVLHGTPHVFEGRENDFFDFRSRIAQNFGISFHEVLITGSGQLGFSPHKNTMFSLDSDIDVALVSEKLFEEFIEIARSYQMQLRRARRSITEHEQQMYHQFLEYSVLGWIRPDKLPTSFQVSLAKNGWFEFFKSISYERSEVGNYKVNGGVFRSYRHLELYTISGIQSVRETLTLSELKP</sequence>
<evidence type="ECO:0008006" key="3">
    <source>
        <dbReference type="Google" id="ProtNLM"/>
    </source>
</evidence>
<protein>
    <recommendedName>
        <fullName evidence="3">Nucleotidyltransferase-like protein</fullName>
    </recommendedName>
</protein>
<accession>A0ABP9PIU5</accession>
<dbReference type="RefSeq" id="WP_345738326.1">
    <property type="nucleotide sequence ID" value="NZ_BAABIA010000010.1"/>
</dbReference>
<name>A0ABP9PIU5_9BACT</name>
<organism evidence="1 2">
    <name type="scientific">Prosthecobacter algae</name>
    <dbReference type="NCBI Taxonomy" id="1144682"/>
    <lineage>
        <taxon>Bacteria</taxon>
        <taxon>Pseudomonadati</taxon>
        <taxon>Verrucomicrobiota</taxon>
        <taxon>Verrucomicrobiia</taxon>
        <taxon>Verrucomicrobiales</taxon>
        <taxon>Verrucomicrobiaceae</taxon>
        <taxon>Prosthecobacter</taxon>
    </lineage>
</organism>
<dbReference type="EMBL" id="BAABIA010000010">
    <property type="protein sequence ID" value="GAA5147217.1"/>
    <property type="molecule type" value="Genomic_DNA"/>
</dbReference>
<evidence type="ECO:0000313" key="2">
    <source>
        <dbReference type="Proteomes" id="UP001499852"/>
    </source>
</evidence>
<dbReference type="Proteomes" id="UP001499852">
    <property type="component" value="Unassembled WGS sequence"/>
</dbReference>
<reference evidence="2" key="1">
    <citation type="journal article" date="2019" name="Int. J. Syst. Evol. Microbiol.">
        <title>The Global Catalogue of Microorganisms (GCM) 10K type strain sequencing project: providing services to taxonomists for standard genome sequencing and annotation.</title>
        <authorList>
            <consortium name="The Broad Institute Genomics Platform"/>
            <consortium name="The Broad Institute Genome Sequencing Center for Infectious Disease"/>
            <person name="Wu L."/>
            <person name="Ma J."/>
        </authorList>
    </citation>
    <scope>NUCLEOTIDE SEQUENCE [LARGE SCALE GENOMIC DNA]</scope>
    <source>
        <strain evidence="2">JCM 18053</strain>
    </source>
</reference>
<comment type="caution">
    <text evidence="1">The sequence shown here is derived from an EMBL/GenBank/DDBJ whole genome shotgun (WGS) entry which is preliminary data.</text>
</comment>
<keyword evidence="2" id="KW-1185">Reference proteome</keyword>
<proteinExistence type="predicted"/>
<evidence type="ECO:0000313" key="1">
    <source>
        <dbReference type="EMBL" id="GAA5147217.1"/>
    </source>
</evidence>